<reference evidence="3 4" key="1">
    <citation type="journal article" date="2016" name="Nat. Commun.">
        <title>Thousands of microbial genomes shed light on interconnected biogeochemical processes in an aquifer system.</title>
        <authorList>
            <person name="Anantharaman K."/>
            <person name="Brown C.T."/>
            <person name="Hug L.A."/>
            <person name="Sharon I."/>
            <person name="Castelle C.J."/>
            <person name="Probst A.J."/>
            <person name="Thomas B.C."/>
            <person name="Singh A."/>
            <person name="Wilkins M.J."/>
            <person name="Karaoz U."/>
            <person name="Brodie E.L."/>
            <person name="Williams K.H."/>
            <person name="Hubbard S.S."/>
            <person name="Banfield J.F."/>
        </authorList>
    </citation>
    <scope>NUCLEOTIDE SEQUENCE [LARGE SCALE GENOMIC DNA]</scope>
</reference>
<evidence type="ECO:0000313" key="4">
    <source>
        <dbReference type="Proteomes" id="UP000177258"/>
    </source>
</evidence>
<keyword evidence="1" id="KW-0472">Membrane</keyword>
<evidence type="ECO:0000259" key="2">
    <source>
        <dbReference type="Pfam" id="PF00535"/>
    </source>
</evidence>
<feature type="transmembrane region" description="Helical" evidence="1">
    <location>
        <begin position="260"/>
        <end position="283"/>
    </location>
</feature>
<organism evidence="3 4">
    <name type="scientific">Candidatus Daviesbacteria bacterium RIFCSPHIGHO2_02_FULL_41_10</name>
    <dbReference type="NCBI Taxonomy" id="1797774"/>
    <lineage>
        <taxon>Bacteria</taxon>
        <taxon>Candidatus Daviesiibacteriota</taxon>
    </lineage>
</organism>
<dbReference type="InterPro" id="IPR029044">
    <property type="entry name" value="Nucleotide-diphossugar_trans"/>
</dbReference>
<keyword evidence="1" id="KW-1133">Transmembrane helix</keyword>
<dbReference type="SUPFAM" id="SSF53448">
    <property type="entry name" value="Nucleotide-diphospho-sugar transferases"/>
    <property type="match status" value="1"/>
</dbReference>
<dbReference type="Pfam" id="PF00535">
    <property type="entry name" value="Glycos_transf_2"/>
    <property type="match status" value="1"/>
</dbReference>
<gene>
    <name evidence="3" type="ORF">A3D83_01275</name>
</gene>
<dbReference type="EMBL" id="MFDB01000008">
    <property type="protein sequence ID" value="OGE33584.1"/>
    <property type="molecule type" value="Genomic_DNA"/>
</dbReference>
<keyword evidence="1" id="KW-0812">Transmembrane</keyword>
<protein>
    <recommendedName>
        <fullName evidence="2">Glycosyltransferase 2-like domain-containing protein</fullName>
    </recommendedName>
</protein>
<proteinExistence type="predicted"/>
<sequence>MKTPVISIIIPTYRKSDETLEMSFKSIVNQSCPKNYYEIIVADNRGTQKIKELAKQYGAKFIEVKGDSPQVCNQRNIGSKLSKGSYIYTMDHDIELSLNLIKNFAILIQKRPDIDAWYIPYKIKAKGKLLTKIRNFEEIFYKNSVVASVRIVKREIFWKTETQFDPALNSGPADWDFDLQLMRINAKFDYIQDCVYHHEEELNLLGFIMKKTIYSKGGEIYQNKWKDKDPYLYRNIVKKQYDPIYRLFGIFLEKGKWKKLYLYTHLYIVFLVIRISMFTVYYFSLKKSRLPLNFFKNP</sequence>
<dbReference type="Gene3D" id="3.90.550.10">
    <property type="entry name" value="Spore Coat Polysaccharide Biosynthesis Protein SpsA, Chain A"/>
    <property type="match status" value="1"/>
</dbReference>
<dbReference type="PANTHER" id="PTHR43630">
    <property type="entry name" value="POLY-BETA-1,6-N-ACETYL-D-GLUCOSAMINE SYNTHASE"/>
    <property type="match status" value="1"/>
</dbReference>
<evidence type="ECO:0000313" key="3">
    <source>
        <dbReference type="EMBL" id="OGE33584.1"/>
    </source>
</evidence>
<name>A0A1F5JY80_9BACT</name>
<feature type="domain" description="Glycosyltransferase 2-like" evidence="2">
    <location>
        <begin position="7"/>
        <end position="141"/>
    </location>
</feature>
<comment type="caution">
    <text evidence="3">The sequence shown here is derived from an EMBL/GenBank/DDBJ whole genome shotgun (WGS) entry which is preliminary data.</text>
</comment>
<evidence type="ECO:0000256" key="1">
    <source>
        <dbReference type="SAM" id="Phobius"/>
    </source>
</evidence>
<dbReference type="PANTHER" id="PTHR43630:SF2">
    <property type="entry name" value="GLYCOSYLTRANSFERASE"/>
    <property type="match status" value="1"/>
</dbReference>
<dbReference type="AlphaFoldDB" id="A0A1F5JY80"/>
<dbReference type="CDD" id="cd00761">
    <property type="entry name" value="Glyco_tranf_GTA_type"/>
    <property type="match status" value="1"/>
</dbReference>
<dbReference type="Proteomes" id="UP000177258">
    <property type="component" value="Unassembled WGS sequence"/>
</dbReference>
<accession>A0A1F5JY80</accession>
<dbReference type="InterPro" id="IPR001173">
    <property type="entry name" value="Glyco_trans_2-like"/>
</dbReference>